<dbReference type="PIRSF" id="PIRSF000112">
    <property type="entry name" value="Glycerol_dehydrogenase"/>
    <property type="match status" value="1"/>
</dbReference>
<name>A0A1Q8QIZ9_9FIRM</name>
<dbReference type="PANTHER" id="PTHR43616:SF3">
    <property type="entry name" value="HYDROXYCARBOXYLATE DEHYDROGENASE A"/>
    <property type="match status" value="1"/>
</dbReference>
<dbReference type="Pfam" id="PF00465">
    <property type="entry name" value="Fe-ADH"/>
    <property type="match status" value="1"/>
</dbReference>
<comment type="cofactor">
    <cofactor evidence="3">
        <name>Zn(2+)</name>
        <dbReference type="ChEBI" id="CHEBI:29105"/>
    </cofactor>
    <text evidence="3">Binds 1 zinc ion per subunit.</text>
</comment>
<comment type="caution">
    <text evidence="6">The sequence shown here is derived from an EMBL/GenBank/DDBJ whole genome shotgun (WGS) entry which is preliminary data.</text>
</comment>
<dbReference type="PANTHER" id="PTHR43616">
    <property type="entry name" value="GLYCEROL DEHYDROGENASE"/>
    <property type="match status" value="1"/>
</dbReference>
<dbReference type="Gene3D" id="1.20.1090.10">
    <property type="entry name" value="Dehydroquinate synthase-like - alpha domain"/>
    <property type="match status" value="1"/>
</dbReference>
<dbReference type="Gene3D" id="3.40.50.1970">
    <property type="match status" value="1"/>
</dbReference>
<keyword evidence="3" id="KW-0862">Zinc</keyword>
<sequence length="364" mass="39367">MKKVSGHGNYIRGEGLIGQIGEYVGAFGKKACLFGGKTSLSLISDPITKDLSQHGIEVLPPIWYGGECSESNIFNLKNQVEEFHPDVLLVAGGGKAIDTVKALGYLLNLPVIAIPTIASTCAAATCISILYDDKGEYLEISRKSKTPDLIFVDTQVILEAPVRYLTSGIGDTLAKWFESKASNQKAEPNAFNCGAVALARFVYELLLKEGKSAAESIHKAVISRELEDVIDAIIVVSGSISNYGGDDCRTAAAHAVYSGLTIFPEVHEVYHGEIVAFGILTQLAIEGRPDEEILEVISYYKQVNLPRTLGEMGIDTSLISDEKWKTLGSVTVEIEDMANMPFEVTPQMVIDGIHRADQLGRTAI</sequence>
<dbReference type="SUPFAM" id="SSF56796">
    <property type="entry name" value="Dehydroquinate synthase-like"/>
    <property type="match status" value="1"/>
</dbReference>
<dbReference type="EMBL" id="MLBF01000059">
    <property type="protein sequence ID" value="OLN27319.1"/>
    <property type="molecule type" value="Genomic_DNA"/>
</dbReference>
<evidence type="ECO:0000256" key="4">
    <source>
        <dbReference type="PIRSR" id="PIRSR000112-3"/>
    </source>
</evidence>
<keyword evidence="2" id="KW-0560">Oxidoreductase</keyword>
<keyword evidence="1 3" id="KW-0479">Metal-binding</keyword>
<proteinExistence type="predicted"/>
<keyword evidence="4" id="KW-0520">NAD</keyword>
<protein>
    <submittedName>
        <fullName evidence="6">Glycerol dehydrogenase</fullName>
    </submittedName>
</protein>
<feature type="binding site" evidence="4">
    <location>
        <begin position="116"/>
        <end position="119"/>
    </location>
    <ligand>
        <name>NAD(+)</name>
        <dbReference type="ChEBI" id="CHEBI:57540"/>
    </ligand>
</feature>
<evidence type="ECO:0000259" key="5">
    <source>
        <dbReference type="Pfam" id="PF00465"/>
    </source>
</evidence>
<accession>A0A1Q8QIZ9</accession>
<evidence type="ECO:0000313" key="7">
    <source>
        <dbReference type="Proteomes" id="UP000186102"/>
    </source>
</evidence>
<evidence type="ECO:0000256" key="3">
    <source>
        <dbReference type="PIRSR" id="PIRSR000112-1"/>
    </source>
</evidence>
<keyword evidence="7" id="KW-1185">Reference proteome</keyword>
<feature type="binding site" evidence="3">
    <location>
        <position position="254"/>
    </location>
    <ligand>
        <name>glycerol</name>
        <dbReference type="ChEBI" id="CHEBI:17754"/>
    </ligand>
</feature>
<dbReference type="InterPro" id="IPR001670">
    <property type="entry name" value="ADH_Fe/GldA"/>
</dbReference>
<evidence type="ECO:0000256" key="2">
    <source>
        <dbReference type="ARBA" id="ARBA00023002"/>
    </source>
</evidence>
<feature type="domain" description="Alcohol dehydrogenase iron-type/glycerol dehydrogenase GldA" evidence="5">
    <location>
        <begin position="9"/>
        <end position="154"/>
    </location>
</feature>
<feature type="binding site" evidence="3">
    <location>
        <position position="271"/>
    </location>
    <ligand>
        <name>glycerol</name>
        <dbReference type="ChEBI" id="CHEBI:17754"/>
    </ligand>
</feature>
<reference evidence="6 7" key="1">
    <citation type="submission" date="2016-09" db="EMBL/GenBank/DDBJ databases">
        <title>Complete genome of Desulfosporosinus sp. OL.</title>
        <authorList>
            <person name="Mardanov A."/>
            <person name="Beletsky A."/>
            <person name="Panova A."/>
            <person name="Karnachuk O."/>
            <person name="Ravin N."/>
        </authorList>
    </citation>
    <scope>NUCLEOTIDE SEQUENCE [LARGE SCALE GENOMIC DNA]</scope>
    <source>
        <strain evidence="6 7">OL</strain>
    </source>
</reference>
<dbReference type="Proteomes" id="UP000186102">
    <property type="component" value="Unassembled WGS sequence"/>
</dbReference>
<feature type="binding site" evidence="4">
    <location>
        <position position="125"/>
    </location>
    <ligand>
        <name>NAD(+)</name>
        <dbReference type="ChEBI" id="CHEBI:57540"/>
    </ligand>
</feature>
<feature type="binding site" evidence="3">
    <location>
        <position position="171"/>
    </location>
    <ligand>
        <name>glycerol</name>
        <dbReference type="ChEBI" id="CHEBI:17754"/>
    </ligand>
</feature>
<feature type="binding site" evidence="4">
    <location>
        <position position="131"/>
    </location>
    <ligand>
        <name>NAD(+)</name>
        <dbReference type="ChEBI" id="CHEBI:57540"/>
    </ligand>
</feature>
<dbReference type="CDD" id="cd08550">
    <property type="entry name" value="GlyDH-like"/>
    <property type="match status" value="1"/>
</dbReference>
<dbReference type="OrthoDB" id="5198708at2"/>
<evidence type="ECO:0000256" key="1">
    <source>
        <dbReference type="ARBA" id="ARBA00022723"/>
    </source>
</evidence>
<dbReference type="InterPro" id="IPR016205">
    <property type="entry name" value="Glycerol_DH"/>
</dbReference>
<feature type="binding site" evidence="4">
    <location>
        <begin position="94"/>
        <end position="98"/>
    </location>
    <ligand>
        <name>NAD(+)</name>
        <dbReference type="ChEBI" id="CHEBI:57540"/>
    </ligand>
</feature>
<dbReference type="GO" id="GO:0016614">
    <property type="term" value="F:oxidoreductase activity, acting on CH-OH group of donors"/>
    <property type="evidence" value="ECO:0007669"/>
    <property type="project" value="InterPro"/>
</dbReference>
<dbReference type="RefSeq" id="WP_075366917.1">
    <property type="nucleotide sequence ID" value="NZ_MLBF01000059.1"/>
</dbReference>
<dbReference type="STRING" id="1888891.DSOL_4590"/>
<gene>
    <name evidence="6" type="ORF">DSOL_4590</name>
</gene>
<dbReference type="GO" id="GO:0046872">
    <property type="term" value="F:metal ion binding"/>
    <property type="evidence" value="ECO:0007669"/>
    <property type="project" value="UniProtKB-KW"/>
</dbReference>
<organism evidence="6 7">
    <name type="scientific">Desulfosporosinus metallidurans</name>
    <dbReference type="NCBI Taxonomy" id="1888891"/>
    <lineage>
        <taxon>Bacteria</taxon>
        <taxon>Bacillati</taxon>
        <taxon>Bacillota</taxon>
        <taxon>Clostridia</taxon>
        <taxon>Eubacteriales</taxon>
        <taxon>Desulfitobacteriaceae</taxon>
        <taxon>Desulfosporosinus</taxon>
    </lineage>
</organism>
<evidence type="ECO:0000313" key="6">
    <source>
        <dbReference type="EMBL" id="OLN27319.1"/>
    </source>
</evidence>
<dbReference type="AlphaFoldDB" id="A0A1Q8QIZ9"/>